<comment type="pathway">
    <text evidence="2 12">Polyol metabolism; 1,2-propanediol degradation.</text>
</comment>
<evidence type="ECO:0000256" key="4">
    <source>
        <dbReference type="ARBA" id="ARBA00012206"/>
    </source>
</evidence>
<comment type="cofactor">
    <cofactor evidence="1">
        <name>Zn(2+)</name>
        <dbReference type="ChEBI" id="CHEBI:29105"/>
    </cofactor>
</comment>
<evidence type="ECO:0000256" key="2">
    <source>
        <dbReference type="ARBA" id="ARBA00004836"/>
    </source>
</evidence>
<evidence type="ECO:0000313" key="14">
    <source>
        <dbReference type="EMBL" id="UXE40244.1"/>
    </source>
</evidence>
<evidence type="ECO:0000256" key="7">
    <source>
        <dbReference type="ARBA" id="ARBA00022723"/>
    </source>
</evidence>
<protein>
    <recommendedName>
        <fullName evidence="5 12">Phosphate propanoyltransferase</fullName>
        <ecNumber evidence="4 12">2.3.1.222</ecNumber>
    </recommendedName>
</protein>
<evidence type="ECO:0000313" key="13">
    <source>
        <dbReference type="EMBL" id="PIK83260.1"/>
    </source>
</evidence>
<comment type="function">
    <text evidence="12">Involved in 1,2-propanediol (1,2-PD) degradation by catalyzing the conversion of propanoyl-CoA to propanoyl-phosphate.</text>
</comment>
<dbReference type="GO" id="GO:0051144">
    <property type="term" value="P:1,2-propanediol catabolic process"/>
    <property type="evidence" value="ECO:0007669"/>
    <property type="project" value="UniProtKB-UniPathway"/>
</dbReference>
<dbReference type="Proteomes" id="UP000229713">
    <property type="component" value="Unassembled WGS sequence"/>
</dbReference>
<keyword evidence="8" id="KW-0862">Zinc</keyword>
<evidence type="ECO:0000256" key="9">
    <source>
        <dbReference type="ARBA" id="ARBA00023315"/>
    </source>
</evidence>
<keyword evidence="9 12" id="KW-0012">Acyltransferase</keyword>
<comment type="subcellular location">
    <subcellularLocation>
        <location evidence="10">Bacterial microcompartment</location>
    </subcellularLocation>
</comment>
<evidence type="ECO:0000256" key="12">
    <source>
        <dbReference type="PIRNR" id="PIRNR010130"/>
    </source>
</evidence>
<gene>
    <name evidence="13" type="ORF">CFY86_16655</name>
    <name evidence="14" type="ORF">N2J37_11095</name>
</gene>
<dbReference type="GO" id="GO:0031469">
    <property type="term" value="C:bacterial microcompartment"/>
    <property type="evidence" value="ECO:0007669"/>
    <property type="project" value="UniProtKB-SubCell"/>
</dbReference>
<dbReference type="GO" id="GO:0016747">
    <property type="term" value="F:acyltransferase activity, transferring groups other than amino-acyl groups"/>
    <property type="evidence" value="ECO:0007669"/>
    <property type="project" value="InterPro"/>
</dbReference>
<dbReference type="EMBL" id="CP104450">
    <property type="protein sequence ID" value="UXE40244.1"/>
    <property type="molecule type" value="Genomic_DNA"/>
</dbReference>
<keyword evidence="6 12" id="KW-0808">Transferase</keyword>
<dbReference type="GO" id="GO:0046872">
    <property type="term" value="F:metal ion binding"/>
    <property type="evidence" value="ECO:0007669"/>
    <property type="project" value="UniProtKB-KW"/>
</dbReference>
<reference evidence="13 15" key="1">
    <citation type="submission" date="2017-07" db="EMBL/GenBank/DDBJ databases">
        <title>Raoultella ornithinolytica strain HH3 draft genome.</title>
        <authorList>
            <person name="Duceppe M.-O."/>
            <person name="Huang H."/>
            <person name="Phipps-Todd B."/>
        </authorList>
    </citation>
    <scope>NUCLEOTIDE SEQUENCE [LARGE SCALE GENOMIC DNA]</scope>
    <source>
        <strain evidence="13 15">HH3</strain>
    </source>
</reference>
<comment type="catalytic activity">
    <reaction evidence="12">
        <text>propanoyl-CoA + phosphate = propanoyl phosphate + CoA</text>
        <dbReference type="Rhea" id="RHEA:28046"/>
        <dbReference type="ChEBI" id="CHEBI:43474"/>
        <dbReference type="ChEBI" id="CHEBI:57287"/>
        <dbReference type="ChEBI" id="CHEBI:57392"/>
        <dbReference type="ChEBI" id="CHEBI:58933"/>
        <dbReference type="EC" id="2.3.1.222"/>
    </reaction>
</comment>
<evidence type="ECO:0000256" key="6">
    <source>
        <dbReference type="ARBA" id="ARBA00022679"/>
    </source>
</evidence>
<reference evidence="14" key="2">
    <citation type="submission" date="2022-09" db="EMBL/GenBank/DDBJ databases">
        <title>Multidrug resistance Raoultella ornithinolytica Strain MQB_Silv_108.</title>
        <authorList>
            <person name="Quintela-Baluja M."/>
        </authorList>
    </citation>
    <scope>NUCLEOTIDE SEQUENCE</scope>
    <source>
        <strain evidence="14">MQB_Silv_108</strain>
    </source>
</reference>
<evidence type="ECO:0000256" key="8">
    <source>
        <dbReference type="ARBA" id="ARBA00022833"/>
    </source>
</evidence>
<dbReference type="Proteomes" id="UP001064206">
    <property type="component" value="Chromosome"/>
</dbReference>
<dbReference type="EMBL" id="NKYI01000024">
    <property type="protein sequence ID" value="PIK83260.1"/>
    <property type="molecule type" value="Genomic_DNA"/>
</dbReference>
<evidence type="ECO:0000313" key="15">
    <source>
        <dbReference type="Proteomes" id="UP000229713"/>
    </source>
</evidence>
<name>A0A225U9X3_RAOOR</name>
<dbReference type="PaxDb" id="1286170-RORB6_03670"/>
<dbReference type="AlphaFoldDB" id="A0A225U9X3"/>
<dbReference type="UniPathway" id="UPA00621"/>
<evidence type="ECO:0000256" key="10">
    <source>
        <dbReference type="ARBA" id="ARBA00024322"/>
    </source>
</evidence>
<keyword evidence="7" id="KW-0479">Metal-binding</keyword>
<evidence type="ECO:0000256" key="11">
    <source>
        <dbReference type="ARBA" id="ARBA00024446"/>
    </source>
</evidence>
<comment type="similarity">
    <text evidence="3 12">Belongs to the PduL family.</text>
</comment>
<dbReference type="RefSeq" id="WP_015584075.1">
    <property type="nucleotide sequence ID" value="NZ_ABSBPM020000001.1"/>
</dbReference>
<organism evidence="13 15">
    <name type="scientific">Raoultella ornithinolytica</name>
    <name type="common">Klebsiella ornithinolytica</name>
    <dbReference type="NCBI Taxonomy" id="54291"/>
    <lineage>
        <taxon>Bacteria</taxon>
        <taxon>Pseudomonadati</taxon>
        <taxon>Pseudomonadota</taxon>
        <taxon>Gammaproteobacteria</taxon>
        <taxon>Enterobacterales</taxon>
        <taxon>Enterobacteriaceae</taxon>
        <taxon>Klebsiella/Raoultella group</taxon>
        <taxon>Raoultella</taxon>
    </lineage>
</organism>
<evidence type="ECO:0000256" key="1">
    <source>
        <dbReference type="ARBA" id="ARBA00001947"/>
    </source>
</evidence>
<dbReference type="NCBIfam" id="NF011652">
    <property type="entry name" value="PRK15070.1"/>
    <property type="match status" value="1"/>
</dbReference>
<dbReference type="InterPro" id="IPR008300">
    <property type="entry name" value="PTAC"/>
</dbReference>
<proteinExistence type="inferred from homology"/>
<keyword evidence="11" id="KW-1283">Bacterial microcompartment</keyword>
<accession>A0A225U9X3</accession>
<dbReference type="PIRSF" id="PIRSF010130">
    <property type="entry name" value="PduL"/>
    <property type="match status" value="1"/>
</dbReference>
<evidence type="ECO:0000256" key="3">
    <source>
        <dbReference type="ARBA" id="ARBA00007342"/>
    </source>
</evidence>
<dbReference type="PANTHER" id="PTHR39453:SF1">
    <property type="entry name" value="PHOSPHATE PROPANOYLTRANSFERASE"/>
    <property type="match status" value="1"/>
</dbReference>
<evidence type="ECO:0000256" key="5">
    <source>
        <dbReference type="ARBA" id="ARBA00020837"/>
    </source>
</evidence>
<dbReference type="Pfam" id="PF06130">
    <property type="entry name" value="PTAC"/>
    <property type="match status" value="1"/>
</dbReference>
<dbReference type="EC" id="2.3.1.222" evidence="4 12"/>
<sequence length="230" mass="25031">MNDTQQQAELITREILQELKARGPGAAAGAPLAAQTLRIPVGISNRHVHLSREDMDILFGYGTTLTRMKAVKQPGQYAAEETVTLRGPKGELTRVRVLGPLRSATQVEISVSDSFILGVKAPLRMSGDLQDSPGIEIIGPRGRVSKTDGAIVAWRHIHISPADAERHALRDGMEIDVRIDGYRGGILSHVVVRVSADAVLEMHVDVEEANGFGLRNGDCVQRAFAERHHD</sequence>
<dbReference type="PANTHER" id="PTHR39453">
    <property type="entry name" value="PHOSPHATE PROPANOYLTRANSFERASE"/>
    <property type="match status" value="1"/>
</dbReference>